<name>A0A7N2L4K4_QUELO</name>
<dbReference type="InParanoid" id="A0A7N2L4K4"/>
<reference evidence="1" key="2">
    <citation type="submission" date="2021-01" db="UniProtKB">
        <authorList>
            <consortium name="EnsemblPlants"/>
        </authorList>
    </citation>
    <scope>IDENTIFICATION</scope>
</reference>
<sequence>MGHCNGKFHAGFQRMVGSGQINIWVMKEYGVASSWTKFSHQCPILGTLQPCPVGFRRNGEVVLENDRNDEVVLEDHRIG</sequence>
<keyword evidence="2" id="KW-1185">Reference proteome</keyword>
<evidence type="ECO:0000313" key="1">
    <source>
        <dbReference type="EnsemblPlants" id="QL03p015068:mrna"/>
    </source>
</evidence>
<dbReference type="EnsemblPlants" id="QL03p015068:mrna">
    <property type="protein sequence ID" value="QL03p015068:mrna"/>
    <property type="gene ID" value="QL03p015068"/>
</dbReference>
<dbReference type="Proteomes" id="UP000594261">
    <property type="component" value="Chromosome 3"/>
</dbReference>
<protein>
    <recommendedName>
        <fullName evidence="3">F-box protein</fullName>
    </recommendedName>
</protein>
<evidence type="ECO:0008006" key="3">
    <source>
        <dbReference type="Google" id="ProtNLM"/>
    </source>
</evidence>
<organism evidence="1 2">
    <name type="scientific">Quercus lobata</name>
    <name type="common">Valley oak</name>
    <dbReference type="NCBI Taxonomy" id="97700"/>
    <lineage>
        <taxon>Eukaryota</taxon>
        <taxon>Viridiplantae</taxon>
        <taxon>Streptophyta</taxon>
        <taxon>Embryophyta</taxon>
        <taxon>Tracheophyta</taxon>
        <taxon>Spermatophyta</taxon>
        <taxon>Magnoliopsida</taxon>
        <taxon>eudicotyledons</taxon>
        <taxon>Gunneridae</taxon>
        <taxon>Pentapetalae</taxon>
        <taxon>rosids</taxon>
        <taxon>fabids</taxon>
        <taxon>Fagales</taxon>
        <taxon>Fagaceae</taxon>
        <taxon>Quercus</taxon>
    </lineage>
</organism>
<evidence type="ECO:0000313" key="2">
    <source>
        <dbReference type="Proteomes" id="UP000594261"/>
    </source>
</evidence>
<dbReference type="EMBL" id="LRBV02000003">
    <property type="status" value="NOT_ANNOTATED_CDS"/>
    <property type="molecule type" value="Genomic_DNA"/>
</dbReference>
<accession>A0A7N2L4K4</accession>
<dbReference type="AlphaFoldDB" id="A0A7N2L4K4"/>
<reference evidence="1 2" key="1">
    <citation type="journal article" date="2016" name="G3 (Bethesda)">
        <title>First Draft Assembly and Annotation of the Genome of a California Endemic Oak Quercus lobata Nee (Fagaceae).</title>
        <authorList>
            <person name="Sork V.L."/>
            <person name="Fitz-Gibbon S.T."/>
            <person name="Puiu D."/>
            <person name="Crepeau M."/>
            <person name="Gugger P.F."/>
            <person name="Sherman R."/>
            <person name="Stevens K."/>
            <person name="Langley C.H."/>
            <person name="Pellegrini M."/>
            <person name="Salzberg S.L."/>
        </authorList>
    </citation>
    <scope>NUCLEOTIDE SEQUENCE [LARGE SCALE GENOMIC DNA]</scope>
    <source>
        <strain evidence="1 2">cv. SW786</strain>
    </source>
</reference>
<proteinExistence type="predicted"/>
<dbReference type="Gramene" id="QL03p015068:mrna">
    <property type="protein sequence ID" value="QL03p015068:mrna"/>
    <property type="gene ID" value="QL03p015068"/>
</dbReference>